<dbReference type="SUPFAM" id="SSF55347">
    <property type="entry name" value="Glyceraldehyde-3-phosphate dehydrogenase-like, C-terminal domain"/>
    <property type="match status" value="1"/>
</dbReference>
<dbReference type="Pfam" id="PF01408">
    <property type="entry name" value="GFO_IDH_MocA"/>
    <property type="match status" value="1"/>
</dbReference>
<dbReference type="Pfam" id="PF22725">
    <property type="entry name" value="GFO_IDH_MocA_C3"/>
    <property type="match status" value="1"/>
</dbReference>
<dbReference type="Gene3D" id="3.40.50.720">
    <property type="entry name" value="NAD(P)-binding Rossmann-like Domain"/>
    <property type="match status" value="1"/>
</dbReference>
<evidence type="ECO:0000259" key="4">
    <source>
        <dbReference type="Pfam" id="PF22725"/>
    </source>
</evidence>
<keyword evidence="6" id="KW-1185">Reference proteome</keyword>
<proteinExistence type="inferred from homology"/>
<dbReference type="SUPFAM" id="SSF51735">
    <property type="entry name" value="NAD(P)-binding Rossmann-fold domains"/>
    <property type="match status" value="1"/>
</dbReference>
<dbReference type="Proteomes" id="UP001156905">
    <property type="component" value="Unassembled WGS sequence"/>
</dbReference>
<accession>A0ABQ6BC44</accession>
<name>A0ABQ6BC44_9BRAD</name>
<dbReference type="PANTHER" id="PTHR43708:SF5">
    <property type="entry name" value="CONSERVED EXPRESSED OXIDOREDUCTASE (EUROFUNG)-RELATED"/>
    <property type="match status" value="1"/>
</dbReference>
<dbReference type="InterPro" id="IPR036291">
    <property type="entry name" value="NAD(P)-bd_dom_sf"/>
</dbReference>
<dbReference type="InterPro" id="IPR000683">
    <property type="entry name" value="Gfo/Idh/MocA-like_OxRdtase_N"/>
</dbReference>
<evidence type="ECO:0000313" key="5">
    <source>
        <dbReference type="EMBL" id="GLR91066.1"/>
    </source>
</evidence>
<evidence type="ECO:0000256" key="1">
    <source>
        <dbReference type="ARBA" id="ARBA00010928"/>
    </source>
</evidence>
<dbReference type="Gene3D" id="3.30.360.10">
    <property type="entry name" value="Dihydrodipicolinate Reductase, domain 2"/>
    <property type="match status" value="1"/>
</dbReference>
<feature type="domain" description="Gfo/Idh/MocA-like oxidoreductase N-terminal" evidence="3">
    <location>
        <begin position="41"/>
        <end position="162"/>
    </location>
</feature>
<keyword evidence="2" id="KW-0560">Oxidoreductase</keyword>
<gene>
    <name evidence="5" type="ORF">GCM10007857_77820</name>
</gene>
<organism evidence="5 6">
    <name type="scientific">Bradyrhizobium iriomotense</name>
    <dbReference type="NCBI Taxonomy" id="441950"/>
    <lineage>
        <taxon>Bacteria</taxon>
        <taxon>Pseudomonadati</taxon>
        <taxon>Pseudomonadota</taxon>
        <taxon>Alphaproteobacteria</taxon>
        <taxon>Hyphomicrobiales</taxon>
        <taxon>Nitrobacteraceae</taxon>
        <taxon>Bradyrhizobium</taxon>
    </lineage>
</organism>
<evidence type="ECO:0000256" key="2">
    <source>
        <dbReference type="ARBA" id="ARBA00023002"/>
    </source>
</evidence>
<sequence>MRTAAELLPKDRAALLSSLIEETRHGDQEMTTAQARYSSPVRVAVAGCGAVSRLYYAPALRRLEAAGRLHVEGVFDPDPKAAAIFAKNLSGPRTVSSYEDLLCKSTQLIILASPPEFHARQAIDALESGIAVHCEKPLATNVKDGERMVEAAAKCNRLLSVGLMRRRFAATRSIRELLNSKVLGDVTFIDVFEGGPFDWPVASPDYFTRSQSGGGVLLDIGTHVLDLLRWWFGEPLSAVYEDDSMGGVEANCRITLRFRDFEADIRLSRDWARPNRYFVRATNGWLTWIANDARNFSFGLHGANSAAEVLLHHPVNRGAEPTLGSVCPDFEFAFDSQLEATIAALTGHAEIVSGSDALTTLKLIEGCYATRAPMSAGWML</sequence>
<dbReference type="InterPro" id="IPR055170">
    <property type="entry name" value="GFO_IDH_MocA-like_dom"/>
</dbReference>
<reference evidence="6" key="1">
    <citation type="journal article" date="2019" name="Int. J. Syst. Evol. Microbiol.">
        <title>The Global Catalogue of Microorganisms (GCM) 10K type strain sequencing project: providing services to taxonomists for standard genome sequencing and annotation.</title>
        <authorList>
            <consortium name="The Broad Institute Genomics Platform"/>
            <consortium name="The Broad Institute Genome Sequencing Center for Infectious Disease"/>
            <person name="Wu L."/>
            <person name="Ma J."/>
        </authorList>
    </citation>
    <scope>NUCLEOTIDE SEQUENCE [LARGE SCALE GENOMIC DNA]</scope>
    <source>
        <strain evidence="6">NBRC 102520</strain>
    </source>
</reference>
<dbReference type="InterPro" id="IPR051317">
    <property type="entry name" value="Gfo/Idh/MocA_oxidoreduct"/>
</dbReference>
<evidence type="ECO:0000259" key="3">
    <source>
        <dbReference type="Pfam" id="PF01408"/>
    </source>
</evidence>
<comment type="caution">
    <text evidence="5">The sequence shown here is derived from an EMBL/GenBank/DDBJ whole genome shotgun (WGS) entry which is preliminary data.</text>
</comment>
<evidence type="ECO:0000313" key="6">
    <source>
        <dbReference type="Proteomes" id="UP001156905"/>
    </source>
</evidence>
<dbReference type="PANTHER" id="PTHR43708">
    <property type="entry name" value="CONSERVED EXPRESSED OXIDOREDUCTASE (EUROFUNG)"/>
    <property type="match status" value="1"/>
</dbReference>
<protein>
    <submittedName>
        <fullName evidence="5">Gfo/Idh/MocA family oxidoreductase</fullName>
    </submittedName>
</protein>
<feature type="domain" description="GFO/IDH/MocA-like oxidoreductase" evidence="4">
    <location>
        <begin position="172"/>
        <end position="286"/>
    </location>
</feature>
<comment type="similarity">
    <text evidence="1">Belongs to the Gfo/Idh/MocA family.</text>
</comment>
<dbReference type="EMBL" id="BSOW01000041">
    <property type="protein sequence ID" value="GLR91066.1"/>
    <property type="molecule type" value="Genomic_DNA"/>
</dbReference>